<dbReference type="AlphaFoldDB" id="A0A9K3EDU7"/>
<accession>A0A9K3EDU7</accession>
<comment type="cofactor">
    <cofactor evidence="2">
        <name>Cu cation</name>
        <dbReference type="ChEBI" id="CHEBI:23378"/>
    </cofactor>
    <text evidence="2">Contains 1 topaquinone per subunit.</text>
</comment>
<comment type="caution">
    <text evidence="5">The sequence shown here is derived from an EMBL/GenBank/DDBJ whole genome shotgun (WGS) entry which is preliminary data.</text>
</comment>
<dbReference type="PANTHER" id="PTHR10638">
    <property type="entry name" value="COPPER AMINE OXIDASE"/>
    <property type="match status" value="1"/>
</dbReference>
<dbReference type="EMBL" id="MNCJ02000332">
    <property type="protein sequence ID" value="KAF5754796.1"/>
    <property type="molecule type" value="Genomic_DNA"/>
</dbReference>
<dbReference type="EMBL" id="MNCJ02000328">
    <property type="protein sequence ID" value="KAF5771723.1"/>
    <property type="molecule type" value="Genomic_DNA"/>
</dbReference>
<protein>
    <recommendedName>
        <fullName evidence="2">Amine oxidase</fullName>
        <ecNumber evidence="2">1.4.3.-</ecNumber>
    </recommendedName>
</protein>
<dbReference type="Gramene" id="mRNA:HanXRQr2_Chr13g0568251">
    <property type="protein sequence ID" value="mRNA:HanXRQr2_Chr13g0568251"/>
    <property type="gene ID" value="HanXRQr2_Chr13g0568251"/>
</dbReference>
<dbReference type="InterPro" id="IPR000269">
    <property type="entry name" value="Cu_amine_oxidase"/>
</dbReference>
<feature type="modified residue" description="2',4',5'-topaquinone" evidence="1">
    <location>
        <position position="39"/>
    </location>
</feature>
<dbReference type="SUPFAM" id="SSF49998">
    <property type="entry name" value="Amine oxidase catalytic domain"/>
    <property type="match status" value="1"/>
</dbReference>
<feature type="domain" description="Copper amine oxidase catalytic" evidence="3">
    <location>
        <begin position="1"/>
        <end position="93"/>
    </location>
</feature>
<gene>
    <name evidence="5" type="ORF">HanXRQr2_Chr13g0568251</name>
    <name evidence="4" type="ORF">HanXRQr2_Chr17g0795281</name>
</gene>
<dbReference type="GO" id="GO:0005507">
    <property type="term" value="F:copper ion binding"/>
    <property type="evidence" value="ECO:0007669"/>
    <property type="project" value="InterPro"/>
</dbReference>
<name>A0A9K3EDU7_HELAN</name>
<reference evidence="5" key="2">
    <citation type="submission" date="2020-06" db="EMBL/GenBank/DDBJ databases">
        <title>Helianthus annuus Genome sequencing and assembly Release 2.</title>
        <authorList>
            <person name="Gouzy J."/>
            <person name="Langlade N."/>
            <person name="Munos S."/>
        </authorList>
    </citation>
    <scope>NUCLEOTIDE SEQUENCE</scope>
    <source>
        <tissue evidence="5">Leaves</tissue>
    </source>
</reference>
<dbReference type="GO" id="GO:0009308">
    <property type="term" value="P:amine metabolic process"/>
    <property type="evidence" value="ECO:0007669"/>
    <property type="project" value="UniProtKB-UniRule"/>
</dbReference>
<comment type="similarity">
    <text evidence="2">Belongs to the copper/topaquinone oxidase family.</text>
</comment>
<comment type="PTM">
    <text evidence="1 2">Topaquinone (TPQ) is generated by copper-dependent autoxidation of a specific tyrosyl residue.</text>
</comment>
<dbReference type="Proteomes" id="UP000215914">
    <property type="component" value="Unassembled WGS sequence"/>
</dbReference>
<evidence type="ECO:0000313" key="6">
    <source>
        <dbReference type="Proteomes" id="UP000215914"/>
    </source>
</evidence>
<evidence type="ECO:0000259" key="3">
    <source>
        <dbReference type="Pfam" id="PF01179"/>
    </source>
</evidence>
<evidence type="ECO:0000256" key="1">
    <source>
        <dbReference type="PIRSR" id="PIRSR600269-51"/>
    </source>
</evidence>
<evidence type="ECO:0000313" key="4">
    <source>
        <dbReference type="EMBL" id="KAF5754796.1"/>
    </source>
</evidence>
<dbReference type="Gramene" id="mRNA:HanXRQr2_Chr17g0795281">
    <property type="protein sequence ID" value="mRNA:HanXRQr2_Chr17g0795281"/>
    <property type="gene ID" value="HanXRQr2_Chr17g0795281"/>
</dbReference>
<keyword evidence="2 5" id="KW-0560">Oxidoreductase</keyword>
<dbReference type="PANTHER" id="PTHR10638:SF18">
    <property type="entry name" value="AMINE OXIDASE [COPPER-CONTAINING] ZETA, PEROXISOMAL"/>
    <property type="match status" value="1"/>
</dbReference>
<sequence length="137" mass="16432">MHEEDHGILWKHQDWRTSLAEVRRSQRFTVSFICTVANYEYGFYWHFYQDGKIEAEVKLTGILILGALQPGEVRKYGTTIAPGLYVSVHHHFLLLIWTWRLIVSLEKHAIRLLKLRLKFIIYIDRYDLKFQTPVDKW</sequence>
<dbReference type="GO" id="GO:0048038">
    <property type="term" value="F:quinone binding"/>
    <property type="evidence" value="ECO:0007669"/>
    <property type="project" value="InterPro"/>
</dbReference>
<proteinExistence type="inferred from homology"/>
<organism evidence="5 6">
    <name type="scientific">Helianthus annuus</name>
    <name type="common">Common sunflower</name>
    <dbReference type="NCBI Taxonomy" id="4232"/>
    <lineage>
        <taxon>Eukaryota</taxon>
        <taxon>Viridiplantae</taxon>
        <taxon>Streptophyta</taxon>
        <taxon>Embryophyta</taxon>
        <taxon>Tracheophyta</taxon>
        <taxon>Spermatophyta</taxon>
        <taxon>Magnoliopsida</taxon>
        <taxon>eudicotyledons</taxon>
        <taxon>Gunneridae</taxon>
        <taxon>Pentapetalae</taxon>
        <taxon>asterids</taxon>
        <taxon>campanulids</taxon>
        <taxon>Asterales</taxon>
        <taxon>Asteraceae</taxon>
        <taxon>Asteroideae</taxon>
        <taxon>Heliantheae alliance</taxon>
        <taxon>Heliantheae</taxon>
        <taxon>Helianthus</taxon>
    </lineage>
</organism>
<dbReference type="EC" id="1.4.3.-" evidence="2"/>
<dbReference type="InterPro" id="IPR015798">
    <property type="entry name" value="Cu_amine_oxidase_C"/>
</dbReference>
<evidence type="ECO:0000313" key="5">
    <source>
        <dbReference type="EMBL" id="KAF5771723.1"/>
    </source>
</evidence>
<keyword evidence="2" id="KW-0186">Copper</keyword>
<keyword evidence="1 2" id="KW-0801">TPQ</keyword>
<reference evidence="5" key="1">
    <citation type="journal article" date="2017" name="Nature">
        <title>The sunflower genome provides insights into oil metabolism, flowering and Asterid evolution.</title>
        <authorList>
            <person name="Badouin H."/>
            <person name="Gouzy J."/>
            <person name="Grassa C.J."/>
            <person name="Murat F."/>
            <person name="Staton S.E."/>
            <person name="Cottret L."/>
            <person name="Lelandais-Briere C."/>
            <person name="Owens G.L."/>
            <person name="Carrere S."/>
            <person name="Mayjonade B."/>
            <person name="Legrand L."/>
            <person name="Gill N."/>
            <person name="Kane N.C."/>
            <person name="Bowers J.E."/>
            <person name="Hubner S."/>
            <person name="Bellec A."/>
            <person name="Berard A."/>
            <person name="Berges H."/>
            <person name="Blanchet N."/>
            <person name="Boniface M.C."/>
            <person name="Brunel D."/>
            <person name="Catrice O."/>
            <person name="Chaidir N."/>
            <person name="Claudel C."/>
            <person name="Donnadieu C."/>
            <person name="Faraut T."/>
            <person name="Fievet G."/>
            <person name="Helmstetter N."/>
            <person name="King M."/>
            <person name="Knapp S.J."/>
            <person name="Lai Z."/>
            <person name="Le Paslier M.C."/>
            <person name="Lippi Y."/>
            <person name="Lorenzon L."/>
            <person name="Mandel J.R."/>
            <person name="Marage G."/>
            <person name="Marchand G."/>
            <person name="Marquand E."/>
            <person name="Bret-Mestries E."/>
            <person name="Morien E."/>
            <person name="Nambeesan S."/>
            <person name="Nguyen T."/>
            <person name="Pegot-Espagnet P."/>
            <person name="Pouilly N."/>
            <person name="Raftis F."/>
            <person name="Sallet E."/>
            <person name="Schiex T."/>
            <person name="Thomas J."/>
            <person name="Vandecasteele C."/>
            <person name="Vares D."/>
            <person name="Vear F."/>
            <person name="Vautrin S."/>
            <person name="Crespi M."/>
            <person name="Mangin B."/>
            <person name="Burke J.M."/>
            <person name="Salse J."/>
            <person name="Munos S."/>
            <person name="Vincourt P."/>
            <person name="Rieseberg L.H."/>
            <person name="Langlade N.B."/>
        </authorList>
    </citation>
    <scope>NUCLEOTIDE SEQUENCE</scope>
    <source>
        <tissue evidence="5">Leaves</tissue>
    </source>
</reference>
<dbReference type="Pfam" id="PF01179">
    <property type="entry name" value="Cu_amine_oxid"/>
    <property type="match status" value="1"/>
</dbReference>
<dbReference type="GO" id="GO:0008131">
    <property type="term" value="F:primary methylamine oxidase activity"/>
    <property type="evidence" value="ECO:0007669"/>
    <property type="project" value="InterPro"/>
</dbReference>
<evidence type="ECO:0000256" key="2">
    <source>
        <dbReference type="RuleBase" id="RU000672"/>
    </source>
</evidence>
<keyword evidence="6" id="KW-1185">Reference proteome</keyword>
<keyword evidence="2" id="KW-0479">Metal-binding</keyword>
<dbReference type="InterPro" id="IPR036460">
    <property type="entry name" value="Cu_amine_oxidase_C_sf"/>
</dbReference>
<dbReference type="Gene3D" id="2.70.98.20">
    <property type="entry name" value="Copper amine oxidase, catalytic domain"/>
    <property type="match status" value="1"/>
</dbReference>